<evidence type="ECO:0000313" key="2">
    <source>
        <dbReference type="Proteomes" id="UP000006038"/>
    </source>
</evidence>
<dbReference type="Gramene" id="OB08G17290.1">
    <property type="protein sequence ID" value="OB08G17290.1"/>
    <property type="gene ID" value="OB08G17290"/>
</dbReference>
<reference evidence="1" key="2">
    <citation type="submission" date="2013-04" db="UniProtKB">
        <authorList>
            <consortium name="EnsemblPlants"/>
        </authorList>
    </citation>
    <scope>IDENTIFICATION</scope>
</reference>
<keyword evidence="2" id="KW-1185">Reference proteome</keyword>
<dbReference type="HOGENOM" id="CLU_2691713_0_0_1"/>
<organism evidence="1">
    <name type="scientific">Oryza brachyantha</name>
    <name type="common">malo sina</name>
    <dbReference type="NCBI Taxonomy" id="4533"/>
    <lineage>
        <taxon>Eukaryota</taxon>
        <taxon>Viridiplantae</taxon>
        <taxon>Streptophyta</taxon>
        <taxon>Embryophyta</taxon>
        <taxon>Tracheophyta</taxon>
        <taxon>Spermatophyta</taxon>
        <taxon>Magnoliopsida</taxon>
        <taxon>Liliopsida</taxon>
        <taxon>Poales</taxon>
        <taxon>Poaceae</taxon>
        <taxon>BOP clade</taxon>
        <taxon>Oryzoideae</taxon>
        <taxon>Oryzeae</taxon>
        <taxon>Oryzinae</taxon>
        <taxon>Oryza</taxon>
    </lineage>
</organism>
<proteinExistence type="predicted"/>
<reference evidence="1" key="1">
    <citation type="journal article" date="2013" name="Nat. Commun.">
        <title>Whole-genome sequencing of Oryza brachyantha reveals mechanisms underlying Oryza genome evolution.</title>
        <authorList>
            <person name="Chen J."/>
            <person name="Huang Q."/>
            <person name="Gao D."/>
            <person name="Wang J."/>
            <person name="Lang Y."/>
            <person name="Liu T."/>
            <person name="Li B."/>
            <person name="Bai Z."/>
            <person name="Luis Goicoechea J."/>
            <person name="Liang C."/>
            <person name="Chen C."/>
            <person name="Zhang W."/>
            <person name="Sun S."/>
            <person name="Liao Y."/>
            <person name="Zhang X."/>
            <person name="Yang L."/>
            <person name="Song C."/>
            <person name="Wang M."/>
            <person name="Shi J."/>
            <person name="Liu G."/>
            <person name="Liu J."/>
            <person name="Zhou H."/>
            <person name="Zhou W."/>
            <person name="Yu Q."/>
            <person name="An N."/>
            <person name="Chen Y."/>
            <person name="Cai Q."/>
            <person name="Wang B."/>
            <person name="Liu B."/>
            <person name="Min J."/>
            <person name="Huang Y."/>
            <person name="Wu H."/>
            <person name="Li Z."/>
            <person name="Zhang Y."/>
            <person name="Yin Y."/>
            <person name="Song W."/>
            <person name="Jiang J."/>
            <person name="Jackson S.A."/>
            <person name="Wing R.A."/>
            <person name="Wang J."/>
            <person name="Chen M."/>
        </authorList>
    </citation>
    <scope>NUCLEOTIDE SEQUENCE [LARGE SCALE GENOMIC DNA]</scope>
    <source>
        <strain evidence="1">cv. IRGC 101232</strain>
    </source>
</reference>
<name>J3MRK0_ORYBR</name>
<protein>
    <submittedName>
        <fullName evidence="1">Uncharacterized protein</fullName>
    </submittedName>
</protein>
<dbReference type="EnsemblPlants" id="OB08G17290.1">
    <property type="protein sequence ID" value="OB08G17290.1"/>
    <property type="gene ID" value="OB08G17290"/>
</dbReference>
<dbReference type="AlphaFoldDB" id="J3MRK0"/>
<accession>J3MRK0</accession>
<evidence type="ECO:0000313" key="1">
    <source>
        <dbReference type="EnsemblPlants" id="OB08G17290.1"/>
    </source>
</evidence>
<sequence length="74" mass="7727">MASIGEVFFGIGFLEGWHDAVGRGAGGVVHVEPYAVVGEGEPELGLLRGGAGPLCFIGILQEFRENSSIPPVFL</sequence>
<dbReference type="Proteomes" id="UP000006038">
    <property type="component" value="Chromosome 8"/>
</dbReference>